<dbReference type="UniPathway" id="UPA00136">
    <property type="reaction ID" value="UER00199"/>
</dbReference>
<dbReference type="InterPro" id="IPR010493">
    <property type="entry name" value="Ser_AcTrfase_N"/>
</dbReference>
<dbReference type="Gene3D" id="1.10.3130.10">
    <property type="entry name" value="serine acetyltransferase, domain 1"/>
    <property type="match status" value="1"/>
</dbReference>
<keyword evidence="4" id="KW-0012">Acyltransferase</keyword>
<dbReference type="Gene3D" id="2.160.10.10">
    <property type="entry name" value="Hexapeptide repeat proteins"/>
    <property type="match status" value="1"/>
</dbReference>
<comment type="caution">
    <text evidence="6">The sequence shown here is derived from an EMBL/GenBank/DDBJ whole genome shotgun (WGS) entry which is preliminary data.</text>
</comment>
<sequence length="277" mass="30738">MNESFIKKIFDSHLEYTKTPTKSSIIHFFNELLGVLFPDFSSHRVKTEDQLASILDDLKGKLRTILSRNISLEGDTKEEVIQAFFEALPTLYERLEKDIDAMFSGDPAASDKAEIIRSYPGFYAIASYRLAHELALLGVKNIPRIITEHAHSKTGIDIHPNAIIGEHFCIDHGTGIVIGETTIIGRHVKIYQGVTLGALSVDKKDANVKRHPTIEDHVVIYAGATILGGKTRIGKNSIVGGNVWLTKSIPAESRVYYKAALHDESEDKSEMIVVKQA</sequence>
<proteinExistence type="predicted"/>
<dbReference type="Proteomes" id="UP000256779">
    <property type="component" value="Unassembled WGS sequence"/>
</dbReference>
<accession>A0A3D9L0F9</accession>
<dbReference type="EMBL" id="QREG01000014">
    <property type="protein sequence ID" value="RED96666.1"/>
    <property type="molecule type" value="Genomic_DNA"/>
</dbReference>
<keyword evidence="3 6" id="KW-0808">Transferase</keyword>
<keyword evidence="7" id="KW-1185">Reference proteome</keyword>
<dbReference type="CDD" id="cd03354">
    <property type="entry name" value="LbH_SAT"/>
    <property type="match status" value="1"/>
</dbReference>
<protein>
    <recommendedName>
        <fullName evidence="1">Serine acetyltransferase</fullName>
    </recommendedName>
</protein>
<evidence type="ECO:0000256" key="3">
    <source>
        <dbReference type="ARBA" id="ARBA00022679"/>
    </source>
</evidence>
<dbReference type="AlphaFoldDB" id="A0A3D9L0F9"/>
<dbReference type="InterPro" id="IPR011004">
    <property type="entry name" value="Trimer_LpxA-like_sf"/>
</dbReference>
<evidence type="ECO:0000259" key="5">
    <source>
        <dbReference type="Pfam" id="PF06426"/>
    </source>
</evidence>
<dbReference type="GO" id="GO:0009001">
    <property type="term" value="F:serine O-acetyltransferase activity"/>
    <property type="evidence" value="ECO:0007669"/>
    <property type="project" value="InterPro"/>
</dbReference>
<dbReference type="OrthoDB" id="9801456at2"/>
<organism evidence="6 7">
    <name type="scientific">Marinoscillum furvescens DSM 4134</name>
    <dbReference type="NCBI Taxonomy" id="1122208"/>
    <lineage>
        <taxon>Bacteria</taxon>
        <taxon>Pseudomonadati</taxon>
        <taxon>Bacteroidota</taxon>
        <taxon>Cytophagia</taxon>
        <taxon>Cytophagales</taxon>
        <taxon>Reichenbachiellaceae</taxon>
        <taxon>Marinoscillum</taxon>
    </lineage>
</organism>
<evidence type="ECO:0000256" key="2">
    <source>
        <dbReference type="ARBA" id="ARBA00022605"/>
    </source>
</evidence>
<gene>
    <name evidence="6" type="ORF">C7460_114124</name>
</gene>
<reference evidence="6 7" key="1">
    <citation type="submission" date="2018-07" db="EMBL/GenBank/DDBJ databases">
        <title>Genomic Encyclopedia of Type Strains, Phase IV (KMG-IV): sequencing the most valuable type-strain genomes for metagenomic binning, comparative biology and taxonomic classification.</title>
        <authorList>
            <person name="Goeker M."/>
        </authorList>
    </citation>
    <scope>NUCLEOTIDE SEQUENCE [LARGE SCALE GENOMIC DNA]</scope>
    <source>
        <strain evidence="6 7">DSM 4134</strain>
    </source>
</reference>
<dbReference type="Pfam" id="PF06426">
    <property type="entry name" value="SATase_N"/>
    <property type="match status" value="1"/>
</dbReference>
<dbReference type="RefSeq" id="WP_115868947.1">
    <property type="nucleotide sequence ID" value="NZ_QREG01000014.1"/>
</dbReference>
<dbReference type="InterPro" id="IPR042122">
    <property type="entry name" value="Ser_AcTrfase_N_sf"/>
</dbReference>
<dbReference type="InterPro" id="IPR045304">
    <property type="entry name" value="LbH_SAT"/>
</dbReference>
<evidence type="ECO:0000256" key="1">
    <source>
        <dbReference type="ARBA" id="ARBA00018522"/>
    </source>
</evidence>
<evidence type="ECO:0000256" key="4">
    <source>
        <dbReference type="ARBA" id="ARBA00023315"/>
    </source>
</evidence>
<dbReference type="SUPFAM" id="SSF51161">
    <property type="entry name" value="Trimeric LpxA-like enzymes"/>
    <property type="match status" value="1"/>
</dbReference>
<dbReference type="PANTHER" id="PTHR42811">
    <property type="entry name" value="SERINE ACETYLTRANSFERASE"/>
    <property type="match status" value="1"/>
</dbReference>
<keyword evidence="2" id="KW-0028">Amino-acid biosynthesis</keyword>
<evidence type="ECO:0000313" key="6">
    <source>
        <dbReference type="EMBL" id="RED96666.1"/>
    </source>
</evidence>
<feature type="domain" description="Serine acetyltransferase N-terminal" evidence="5">
    <location>
        <begin position="57"/>
        <end position="125"/>
    </location>
</feature>
<dbReference type="GO" id="GO:0005737">
    <property type="term" value="C:cytoplasm"/>
    <property type="evidence" value="ECO:0007669"/>
    <property type="project" value="InterPro"/>
</dbReference>
<evidence type="ECO:0000313" key="7">
    <source>
        <dbReference type="Proteomes" id="UP000256779"/>
    </source>
</evidence>
<name>A0A3D9L0F9_MARFU</name>
<dbReference type="GO" id="GO:0006535">
    <property type="term" value="P:cysteine biosynthetic process from serine"/>
    <property type="evidence" value="ECO:0007669"/>
    <property type="project" value="InterPro"/>
</dbReference>